<keyword evidence="2" id="KW-1185">Reference proteome</keyword>
<evidence type="ECO:0000313" key="2">
    <source>
        <dbReference type="Proteomes" id="UP000000758"/>
    </source>
</evidence>
<evidence type="ECO:0008006" key="3">
    <source>
        <dbReference type="Google" id="ProtNLM"/>
    </source>
</evidence>
<accession>A0RYK0</accession>
<dbReference type="Proteomes" id="UP000000758">
    <property type="component" value="Chromosome"/>
</dbReference>
<evidence type="ECO:0000313" key="1">
    <source>
        <dbReference type="EMBL" id="ABK78417.1"/>
    </source>
</evidence>
<organism evidence="1 2">
    <name type="scientific">Cenarchaeum symbiosum (strain A)</name>
    <dbReference type="NCBI Taxonomy" id="414004"/>
    <lineage>
        <taxon>Archaea</taxon>
        <taxon>Nitrososphaerota</taxon>
        <taxon>Candidatus Cenarchaeales</taxon>
        <taxon>Candidatus Cenarchaeaceae</taxon>
        <taxon>Candidatus Cenarchaeum</taxon>
    </lineage>
</organism>
<reference evidence="1 2" key="1">
    <citation type="journal article" date="2006" name="Proc. Natl. Acad. Sci. U.S.A.">
        <title>Genomic analysis of the uncultivated marine crenarchaeote Cenarchaeum symbiosum.</title>
        <authorList>
            <person name="Hallam S.J."/>
            <person name="Konstantinidis K.T."/>
            <person name="Putnam N."/>
            <person name="Schleper C."/>
            <person name="Watanabe Y."/>
            <person name="Sugahara J."/>
            <person name="Preston C."/>
            <person name="de la Torre J."/>
            <person name="Richardson P.M."/>
            <person name="DeLong E.F."/>
        </authorList>
    </citation>
    <scope>NUCLEOTIDE SEQUENCE [LARGE SCALE GENOMIC DNA]</scope>
    <source>
        <strain evidence="2">A</strain>
    </source>
</reference>
<protein>
    <recommendedName>
        <fullName evidence="3">CARDB domain-containing protein</fullName>
    </recommendedName>
</protein>
<proteinExistence type="predicted"/>
<sequence length="141" mass="14777">MAGTAAAVAAALALAVLAYAAPALADTDAVRISSAALVDASRTPIHDHVTIGQTLQVSVDLENTQNRGQPFVYILQIRDESGRVSSIGTIAAELAPFKSFNVAQSWDAEEAGVYTAEIYVWESLADAVALSEPVLLEFTVS</sequence>
<dbReference type="AlphaFoldDB" id="A0RYK0"/>
<dbReference type="HOGENOM" id="CLU_151083_0_0_2"/>
<name>A0RYK0_CENSY</name>
<gene>
    <name evidence="1" type="ordered locus">CENSYa_1807</name>
</gene>
<dbReference type="EMBL" id="DP000238">
    <property type="protein sequence ID" value="ABK78417.1"/>
    <property type="molecule type" value="Genomic_DNA"/>
</dbReference>
<dbReference type="KEGG" id="csy:CENSYa_1807"/>
<dbReference type="EnsemblBacteria" id="ABK78417">
    <property type="protein sequence ID" value="ABK78417"/>
    <property type="gene ID" value="CENSYa_1807"/>
</dbReference>